<keyword evidence="3" id="KW-0238">DNA-binding</keyword>
<keyword evidence="5" id="KW-0540">Nuclease</keyword>
<dbReference type="GO" id="GO:0003677">
    <property type="term" value="F:DNA binding"/>
    <property type="evidence" value="ECO:0007669"/>
    <property type="project" value="UniProtKB-KW"/>
</dbReference>
<dbReference type="PANTHER" id="PTHR30408">
    <property type="entry name" value="TYPE-1 RESTRICTION ENZYME ECOKI SPECIFICITY PROTEIN"/>
    <property type="match status" value="1"/>
</dbReference>
<dbReference type="AlphaFoldDB" id="A0A9D2MEV4"/>
<comment type="similarity">
    <text evidence="1">Belongs to the type-I restriction system S methylase family.</text>
</comment>
<dbReference type="GO" id="GO:0004519">
    <property type="term" value="F:endonuclease activity"/>
    <property type="evidence" value="ECO:0007669"/>
    <property type="project" value="UniProtKB-KW"/>
</dbReference>
<evidence type="ECO:0000313" key="6">
    <source>
        <dbReference type="Proteomes" id="UP000824211"/>
    </source>
</evidence>
<proteinExistence type="inferred from homology"/>
<protein>
    <submittedName>
        <fullName evidence="5">Restriction endonuclease subunit S</fullName>
        <ecNumber evidence="5">3.1.21.-</ecNumber>
    </submittedName>
</protein>
<sequence length="267" mass="30874">MKSEWKKVPIKDLCIGIYDGPHATPPKSDSGAIFLGIPNFSNGRLDLSNIRHISENDLPRWTKRVTPQAHDIVFSYEATLNLYAIIPEGFRGCLGRRMALMRPDESKVNYKFLYYYMFSCEWREEIERHKVIGSTVDRIPLVSFPSFIVSLPDMATQRFIADTLSALDDKIELNNKINDNLERQAQTLYRNQFEIADRTNLPSGWRLVDFEKVVTISKKTFSPEKESEVELEHYSIPAFDETKFPVFESSKAIKSNKYIIDKSCFLI</sequence>
<dbReference type="GO" id="GO:0009307">
    <property type="term" value="P:DNA restriction-modification system"/>
    <property type="evidence" value="ECO:0007669"/>
    <property type="project" value="UniProtKB-KW"/>
</dbReference>
<evidence type="ECO:0000256" key="2">
    <source>
        <dbReference type="ARBA" id="ARBA00022747"/>
    </source>
</evidence>
<dbReference type="PANTHER" id="PTHR30408:SF12">
    <property type="entry name" value="TYPE I RESTRICTION ENZYME MJAVIII SPECIFICITY SUBUNIT"/>
    <property type="match status" value="1"/>
</dbReference>
<dbReference type="EMBL" id="DWXX01000076">
    <property type="protein sequence ID" value="HJB58865.1"/>
    <property type="molecule type" value="Genomic_DNA"/>
</dbReference>
<gene>
    <name evidence="5" type="ORF">H9771_04280</name>
</gene>
<dbReference type="Gene3D" id="3.90.220.20">
    <property type="entry name" value="DNA methylase specificity domains"/>
    <property type="match status" value="1"/>
</dbReference>
<dbReference type="SUPFAM" id="SSF116734">
    <property type="entry name" value="DNA methylase specificity domain"/>
    <property type="match status" value="1"/>
</dbReference>
<evidence type="ECO:0000256" key="1">
    <source>
        <dbReference type="ARBA" id="ARBA00010923"/>
    </source>
</evidence>
<reference evidence="5" key="2">
    <citation type="submission" date="2021-04" db="EMBL/GenBank/DDBJ databases">
        <authorList>
            <person name="Gilroy R."/>
        </authorList>
    </citation>
    <scope>NUCLEOTIDE SEQUENCE</scope>
    <source>
        <strain evidence="5">ChiHjej9B8-13557</strain>
    </source>
</reference>
<keyword evidence="5" id="KW-0378">Hydrolase</keyword>
<dbReference type="InterPro" id="IPR044946">
    <property type="entry name" value="Restrct_endonuc_typeI_TRD_sf"/>
</dbReference>
<accession>A0A9D2MEV4</accession>
<dbReference type="InterPro" id="IPR052021">
    <property type="entry name" value="Type-I_RS_S_subunit"/>
</dbReference>
<name>A0A9D2MEV4_9FIRM</name>
<feature type="non-terminal residue" evidence="5">
    <location>
        <position position="267"/>
    </location>
</feature>
<dbReference type="InterPro" id="IPR000055">
    <property type="entry name" value="Restrct_endonuc_typeI_TRD"/>
</dbReference>
<comment type="caution">
    <text evidence="5">The sequence shown here is derived from an EMBL/GenBank/DDBJ whole genome shotgun (WGS) entry which is preliminary data.</text>
</comment>
<evidence type="ECO:0000256" key="3">
    <source>
        <dbReference type="ARBA" id="ARBA00023125"/>
    </source>
</evidence>
<organism evidence="5 6">
    <name type="scientific">Candidatus Faecalibacterium faecipullorum</name>
    <dbReference type="NCBI Taxonomy" id="2838578"/>
    <lineage>
        <taxon>Bacteria</taxon>
        <taxon>Bacillati</taxon>
        <taxon>Bacillota</taxon>
        <taxon>Clostridia</taxon>
        <taxon>Eubacteriales</taxon>
        <taxon>Oscillospiraceae</taxon>
        <taxon>Faecalibacterium</taxon>
    </lineage>
</organism>
<evidence type="ECO:0000259" key="4">
    <source>
        <dbReference type="Pfam" id="PF01420"/>
    </source>
</evidence>
<dbReference type="Proteomes" id="UP000824211">
    <property type="component" value="Unassembled WGS sequence"/>
</dbReference>
<keyword evidence="2" id="KW-0680">Restriction system</keyword>
<evidence type="ECO:0000313" key="5">
    <source>
        <dbReference type="EMBL" id="HJB58865.1"/>
    </source>
</evidence>
<dbReference type="EC" id="3.1.21.-" evidence="5"/>
<feature type="domain" description="Type I restriction modification DNA specificity" evidence="4">
    <location>
        <begin position="3"/>
        <end position="183"/>
    </location>
</feature>
<dbReference type="Pfam" id="PF01420">
    <property type="entry name" value="Methylase_S"/>
    <property type="match status" value="1"/>
</dbReference>
<reference evidence="5" key="1">
    <citation type="journal article" date="2021" name="PeerJ">
        <title>Extensive microbial diversity within the chicken gut microbiome revealed by metagenomics and culture.</title>
        <authorList>
            <person name="Gilroy R."/>
            <person name="Ravi A."/>
            <person name="Getino M."/>
            <person name="Pursley I."/>
            <person name="Horton D.L."/>
            <person name="Alikhan N.F."/>
            <person name="Baker D."/>
            <person name="Gharbi K."/>
            <person name="Hall N."/>
            <person name="Watson M."/>
            <person name="Adriaenssens E.M."/>
            <person name="Foster-Nyarko E."/>
            <person name="Jarju S."/>
            <person name="Secka A."/>
            <person name="Antonio M."/>
            <person name="Oren A."/>
            <person name="Chaudhuri R.R."/>
            <person name="La Ragione R."/>
            <person name="Hildebrand F."/>
            <person name="Pallen M.J."/>
        </authorList>
    </citation>
    <scope>NUCLEOTIDE SEQUENCE</scope>
    <source>
        <strain evidence="5">ChiHjej9B8-13557</strain>
    </source>
</reference>
<keyword evidence="5" id="KW-0255">Endonuclease</keyword>
<dbReference type="GO" id="GO:0016787">
    <property type="term" value="F:hydrolase activity"/>
    <property type="evidence" value="ECO:0007669"/>
    <property type="project" value="UniProtKB-KW"/>
</dbReference>